<evidence type="ECO:0000256" key="4">
    <source>
        <dbReference type="ARBA" id="ARBA00022728"/>
    </source>
</evidence>
<evidence type="ECO:0000256" key="3">
    <source>
        <dbReference type="ARBA" id="ARBA00022664"/>
    </source>
</evidence>
<evidence type="ECO:0000313" key="10">
    <source>
        <dbReference type="EMBL" id="GAO49980.1"/>
    </source>
</evidence>
<dbReference type="Proteomes" id="UP000033140">
    <property type="component" value="Unassembled WGS sequence"/>
</dbReference>
<evidence type="ECO:0000256" key="2">
    <source>
        <dbReference type="ARBA" id="ARBA00006850"/>
    </source>
</evidence>
<dbReference type="SUPFAM" id="SSF50182">
    <property type="entry name" value="Sm-like ribonucleoproteins"/>
    <property type="match status" value="1"/>
</dbReference>
<evidence type="ECO:0000256" key="8">
    <source>
        <dbReference type="ARBA" id="ARBA00023274"/>
    </source>
</evidence>
<evidence type="ECO:0000259" key="9">
    <source>
        <dbReference type="PROSITE" id="PS52002"/>
    </source>
</evidence>
<reference evidence="10 11" key="1">
    <citation type="journal article" date="2011" name="J. Gen. Appl. Microbiol.">
        <title>Draft genome sequencing of the enigmatic yeast Saitoella complicata.</title>
        <authorList>
            <person name="Nishida H."/>
            <person name="Hamamoto M."/>
            <person name="Sugiyama J."/>
        </authorList>
    </citation>
    <scope>NUCLEOTIDE SEQUENCE [LARGE SCALE GENOMIC DNA]</scope>
    <source>
        <strain evidence="10 11">NRRL Y-17804</strain>
    </source>
</reference>
<reference evidence="10 11" key="2">
    <citation type="journal article" date="2014" name="J. Gen. Appl. Microbiol.">
        <title>The early diverging ascomycetous budding yeast Saitoella complicata has three histone deacetylases belonging to the Clr6, Hos2, and Rpd3 lineages.</title>
        <authorList>
            <person name="Nishida H."/>
            <person name="Matsumoto T."/>
            <person name="Kondo S."/>
            <person name="Hamamoto M."/>
            <person name="Yoshikawa H."/>
        </authorList>
    </citation>
    <scope>NUCLEOTIDE SEQUENCE [LARGE SCALE GENOMIC DNA]</scope>
    <source>
        <strain evidence="10 11">NRRL Y-17804</strain>
    </source>
</reference>
<evidence type="ECO:0000313" key="11">
    <source>
        <dbReference type="Proteomes" id="UP000033140"/>
    </source>
</evidence>
<dbReference type="PROSITE" id="PS52002">
    <property type="entry name" value="SM"/>
    <property type="match status" value="1"/>
</dbReference>
<dbReference type="InterPro" id="IPR010920">
    <property type="entry name" value="LSM_dom_sf"/>
</dbReference>
<dbReference type="CDD" id="cd01730">
    <property type="entry name" value="LSm3"/>
    <property type="match status" value="1"/>
</dbReference>
<dbReference type="SMART" id="SM00651">
    <property type="entry name" value="Sm"/>
    <property type="match status" value="1"/>
</dbReference>
<accession>A0A0E9NKP6</accession>
<comment type="similarity">
    <text evidence="2">Belongs to the snRNP Sm proteins family.</text>
</comment>
<keyword evidence="6" id="KW-0508">mRNA splicing</keyword>
<name>A0A0E9NKP6_SAICN</name>
<keyword evidence="5" id="KW-0694">RNA-binding</keyword>
<evidence type="ECO:0000256" key="1">
    <source>
        <dbReference type="ARBA" id="ARBA00004123"/>
    </source>
</evidence>
<dbReference type="InterPro" id="IPR001163">
    <property type="entry name" value="Sm_dom_euk/arc"/>
</dbReference>
<dbReference type="InterPro" id="IPR040002">
    <property type="entry name" value="Sm-like_LSM3"/>
</dbReference>
<proteinExistence type="inferred from homology"/>
<keyword evidence="7" id="KW-0539">Nucleus</keyword>
<organism evidence="10 11">
    <name type="scientific">Saitoella complicata (strain BCRC 22490 / CBS 7301 / JCM 7358 / NBRC 10748 / NRRL Y-17804)</name>
    <dbReference type="NCBI Taxonomy" id="698492"/>
    <lineage>
        <taxon>Eukaryota</taxon>
        <taxon>Fungi</taxon>
        <taxon>Dikarya</taxon>
        <taxon>Ascomycota</taxon>
        <taxon>Taphrinomycotina</taxon>
        <taxon>Taphrinomycotina incertae sedis</taxon>
        <taxon>Saitoella</taxon>
    </lineage>
</organism>
<gene>
    <name evidence="10" type="ORF">G7K_4115-t1</name>
</gene>
<comment type="caution">
    <text evidence="10">The sequence shown here is derived from an EMBL/GenBank/DDBJ whole genome shotgun (WGS) entry which is preliminary data.</text>
</comment>
<keyword evidence="3" id="KW-0507">mRNA processing</keyword>
<dbReference type="GO" id="GO:0120114">
    <property type="term" value="C:Sm-like protein family complex"/>
    <property type="evidence" value="ECO:0007669"/>
    <property type="project" value="UniProtKB-ARBA"/>
</dbReference>
<dbReference type="InterPro" id="IPR034105">
    <property type="entry name" value="Lsm3"/>
</dbReference>
<sequence length="157" mass="17751">MRCATNLGVVTEACRQGQGRVKYTETTMAESRSAVNEPLDLVRLSLDEKVYVKLRGDRELRGRLHAYDGHMNLVLSDVDETITVVDTDVDAGMDDAIRTVKKRSEMLFVRGDSVIMISPPKAQRNELRNVYEYAKSDCCSRYHRVRREGSTCKHGAP</sequence>
<keyword evidence="4" id="KW-0747">Spliceosome</keyword>
<keyword evidence="11" id="KW-1185">Reference proteome</keyword>
<evidence type="ECO:0000256" key="5">
    <source>
        <dbReference type="ARBA" id="ARBA00022884"/>
    </source>
</evidence>
<evidence type="ECO:0000256" key="6">
    <source>
        <dbReference type="ARBA" id="ARBA00023187"/>
    </source>
</evidence>
<dbReference type="InterPro" id="IPR047575">
    <property type="entry name" value="Sm"/>
</dbReference>
<dbReference type="GO" id="GO:0005681">
    <property type="term" value="C:spliceosomal complex"/>
    <property type="evidence" value="ECO:0007669"/>
    <property type="project" value="UniProtKB-KW"/>
</dbReference>
<dbReference type="FunFam" id="2.30.30.100:FF:000036">
    <property type="entry name" value="U6 snRNA-associated Sm-like protein LSm3"/>
    <property type="match status" value="1"/>
</dbReference>
<evidence type="ECO:0000256" key="7">
    <source>
        <dbReference type="ARBA" id="ARBA00023242"/>
    </source>
</evidence>
<dbReference type="Gene3D" id="2.30.30.100">
    <property type="match status" value="1"/>
</dbReference>
<protein>
    <recommendedName>
        <fullName evidence="9">Sm domain-containing protein</fullName>
    </recommendedName>
</protein>
<keyword evidence="8" id="KW-0687">Ribonucleoprotein</keyword>
<dbReference type="EMBL" id="BACD03000028">
    <property type="protein sequence ID" value="GAO49980.1"/>
    <property type="molecule type" value="Genomic_DNA"/>
</dbReference>
<dbReference type="STRING" id="698492.A0A0E9NKP6"/>
<dbReference type="Pfam" id="PF01423">
    <property type="entry name" value="LSM"/>
    <property type="match status" value="1"/>
</dbReference>
<dbReference type="GO" id="GO:0000398">
    <property type="term" value="P:mRNA splicing, via spliceosome"/>
    <property type="evidence" value="ECO:0007669"/>
    <property type="project" value="InterPro"/>
</dbReference>
<comment type="subcellular location">
    <subcellularLocation>
        <location evidence="1">Nucleus</location>
    </subcellularLocation>
</comment>
<dbReference type="PANTHER" id="PTHR13110">
    <property type="entry name" value="U6 SNRNA-ASSOCIATED SM-LIKE PROTEIN LSM3"/>
    <property type="match status" value="1"/>
</dbReference>
<feature type="domain" description="Sm" evidence="9">
    <location>
        <begin position="37"/>
        <end position="123"/>
    </location>
</feature>
<dbReference type="AlphaFoldDB" id="A0A0E9NKP6"/>
<reference evidence="10 11" key="3">
    <citation type="journal article" date="2015" name="Genome Announc.">
        <title>Draft Genome Sequence of the Archiascomycetous Yeast Saitoella complicata.</title>
        <authorList>
            <person name="Yamauchi K."/>
            <person name="Kondo S."/>
            <person name="Hamamoto M."/>
            <person name="Takahashi Y."/>
            <person name="Ogura Y."/>
            <person name="Hayashi T."/>
            <person name="Nishida H."/>
        </authorList>
    </citation>
    <scope>NUCLEOTIDE SEQUENCE [LARGE SCALE GENOMIC DNA]</scope>
    <source>
        <strain evidence="10 11">NRRL Y-17804</strain>
    </source>
</reference>
<dbReference type="GO" id="GO:0003723">
    <property type="term" value="F:RNA binding"/>
    <property type="evidence" value="ECO:0007669"/>
    <property type="project" value="UniProtKB-KW"/>
</dbReference>